<feature type="transmembrane region" description="Helical" evidence="6">
    <location>
        <begin position="31"/>
        <end position="51"/>
    </location>
</feature>
<dbReference type="Pfam" id="PF03788">
    <property type="entry name" value="LrgA"/>
    <property type="match status" value="1"/>
</dbReference>
<reference evidence="7 8" key="1">
    <citation type="submission" date="2016-11" db="EMBL/GenBank/DDBJ databases">
        <authorList>
            <person name="Jaros S."/>
            <person name="Januszkiewicz K."/>
            <person name="Wedrychowicz H."/>
        </authorList>
    </citation>
    <scope>NUCLEOTIDE SEQUENCE [LARGE SCALE GENOMIC DNA]</scope>
    <source>
        <strain evidence="7 8">IBRC-M 10683</strain>
    </source>
</reference>
<feature type="transmembrane region" description="Helical" evidence="6">
    <location>
        <begin position="7"/>
        <end position="25"/>
    </location>
</feature>
<proteinExistence type="predicted"/>
<protein>
    <submittedName>
        <fullName evidence="7">Holin-like protein</fullName>
    </submittedName>
</protein>
<comment type="subcellular location">
    <subcellularLocation>
        <location evidence="1">Cell membrane</location>
        <topology evidence="1">Multi-pass membrane protein</topology>
    </subcellularLocation>
</comment>
<dbReference type="PANTHER" id="PTHR33931:SF2">
    <property type="entry name" value="HOLIN-LIKE PROTEIN CIDA"/>
    <property type="match status" value="1"/>
</dbReference>
<dbReference type="Proteomes" id="UP000183988">
    <property type="component" value="Unassembled WGS sequence"/>
</dbReference>
<keyword evidence="3 6" id="KW-0812">Transmembrane</keyword>
<sequence>MKKFSQIIVHIAFLFFFYFLGTWISDLLNNVIPGSVIGMVLLFLALMSKVIKTEWIEEGAQFLIRHLSLFFIPVTVGIIEYLELFSGKGILLVGVIGISTILVLISSGGTSFYFIKGRYENND</sequence>
<dbReference type="InterPro" id="IPR005538">
    <property type="entry name" value="LrgA/CidA"/>
</dbReference>
<feature type="transmembrane region" description="Helical" evidence="6">
    <location>
        <begin position="63"/>
        <end position="84"/>
    </location>
</feature>
<keyword evidence="5 6" id="KW-0472">Membrane</keyword>
<evidence type="ECO:0000313" key="7">
    <source>
        <dbReference type="EMBL" id="SHG16777.1"/>
    </source>
</evidence>
<evidence type="ECO:0000256" key="1">
    <source>
        <dbReference type="ARBA" id="ARBA00004651"/>
    </source>
</evidence>
<dbReference type="RefSeq" id="WP_143155617.1">
    <property type="nucleotide sequence ID" value="NZ_FQVW01000018.1"/>
</dbReference>
<evidence type="ECO:0000256" key="2">
    <source>
        <dbReference type="ARBA" id="ARBA00022475"/>
    </source>
</evidence>
<dbReference type="OrthoDB" id="3176438at2"/>
<organism evidence="7 8">
    <name type="scientific">Ornithinibacillus halophilus</name>
    <dbReference type="NCBI Taxonomy" id="930117"/>
    <lineage>
        <taxon>Bacteria</taxon>
        <taxon>Bacillati</taxon>
        <taxon>Bacillota</taxon>
        <taxon>Bacilli</taxon>
        <taxon>Bacillales</taxon>
        <taxon>Bacillaceae</taxon>
        <taxon>Ornithinibacillus</taxon>
    </lineage>
</organism>
<keyword evidence="2" id="KW-1003">Cell membrane</keyword>
<dbReference type="EMBL" id="FQVW01000018">
    <property type="protein sequence ID" value="SHG16777.1"/>
    <property type="molecule type" value="Genomic_DNA"/>
</dbReference>
<evidence type="ECO:0000256" key="5">
    <source>
        <dbReference type="ARBA" id="ARBA00023136"/>
    </source>
</evidence>
<dbReference type="PANTHER" id="PTHR33931">
    <property type="entry name" value="HOLIN-LIKE PROTEIN CIDA-RELATED"/>
    <property type="match status" value="1"/>
</dbReference>
<evidence type="ECO:0000256" key="3">
    <source>
        <dbReference type="ARBA" id="ARBA00022692"/>
    </source>
</evidence>
<keyword evidence="8" id="KW-1185">Reference proteome</keyword>
<evidence type="ECO:0000256" key="4">
    <source>
        <dbReference type="ARBA" id="ARBA00022989"/>
    </source>
</evidence>
<dbReference type="AlphaFoldDB" id="A0A1M5HLH9"/>
<accession>A0A1M5HLH9</accession>
<evidence type="ECO:0000256" key="6">
    <source>
        <dbReference type="SAM" id="Phobius"/>
    </source>
</evidence>
<dbReference type="GO" id="GO:0005886">
    <property type="term" value="C:plasma membrane"/>
    <property type="evidence" value="ECO:0007669"/>
    <property type="project" value="UniProtKB-SubCell"/>
</dbReference>
<feature type="transmembrane region" description="Helical" evidence="6">
    <location>
        <begin position="90"/>
        <end position="115"/>
    </location>
</feature>
<gene>
    <name evidence="7" type="ORF">SAMN05216225_101833</name>
</gene>
<dbReference type="NCBIfam" id="NF002460">
    <property type="entry name" value="PRK01658.1"/>
    <property type="match status" value="1"/>
</dbReference>
<name>A0A1M5HLH9_9BACI</name>
<evidence type="ECO:0000313" key="8">
    <source>
        <dbReference type="Proteomes" id="UP000183988"/>
    </source>
</evidence>
<dbReference type="STRING" id="930117.SAMN05216225_101833"/>
<keyword evidence="4 6" id="KW-1133">Transmembrane helix</keyword>